<dbReference type="GeneID" id="87953718"/>
<dbReference type="PANTHER" id="PTHR47064">
    <property type="entry name" value="PUTATIVE (AFU_ORTHOLOGUE AFUA_1G08990)-RELATED"/>
    <property type="match status" value="1"/>
</dbReference>
<dbReference type="InterPro" id="IPR011042">
    <property type="entry name" value="6-blade_b-propeller_TolB-like"/>
</dbReference>
<feature type="compositionally biased region" description="Polar residues" evidence="1">
    <location>
        <begin position="1"/>
        <end position="11"/>
    </location>
</feature>
<protein>
    <recommendedName>
        <fullName evidence="3">SMP-30/Gluconolactonase/LRE-like region domain-containing protein</fullName>
    </recommendedName>
</protein>
<gene>
    <name evidence="4" type="ORF">IL334_001587</name>
</gene>
<reference evidence="4 5" key="1">
    <citation type="submission" date="2024-01" db="EMBL/GenBank/DDBJ databases">
        <title>Comparative genomics of Cryptococcus and Kwoniella reveals pathogenesis evolution and contrasting modes of karyotype evolution via chromosome fusion or intercentromeric recombination.</title>
        <authorList>
            <person name="Coelho M.A."/>
            <person name="David-Palma M."/>
            <person name="Shea T."/>
            <person name="Bowers K."/>
            <person name="McGinley-Smith S."/>
            <person name="Mohammad A.W."/>
            <person name="Gnirke A."/>
            <person name="Yurkov A.M."/>
            <person name="Nowrousian M."/>
            <person name="Sun S."/>
            <person name="Cuomo C.A."/>
            <person name="Heitman J."/>
        </authorList>
    </citation>
    <scope>NUCLEOTIDE SEQUENCE [LARGE SCALE GENOMIC DNA]</scope>
    <source>
        <strain evidence="4">CBS 11374</strain>
    </source>
</reference>
<feature type="transmembrane region" description="Helical" evidence="2">
    <location>
        <begin position="53"/>
        <end position="71"/>
    </location>
</feature>
<feature type="region of interest" description="Disordered" evidence="1">
    <location>
        <begin position="1"/>
        <end position="47"/>
    </location>
</feature>
<dbReference type="Proteomes" id="UP001329825">
    <property type="component" value="Chromosome 2"/>
</dbReference>
<dbReference type="RefSeq" id="XP_062789393.1">
    <property type="nucleotide sequence ID" value="XM_062933342.1"/>
</dbReference>
<evidence type="ECO:0000313" key="4">
    <source>
        <dbReference type="EMBL" id="WRT64653.1"/>
    </source>
</evidence>
<keyword evidence="2" id="KW-0472">Membrane</keyword>
<keyword evidence="2" id="KW-1133">Transmembrane helix</keyword>
<dbReference type="InterPro" id="IPR013658">
    <property type="entry name" value="SGL"/>
</dbReference>
<evidence type="ECO:0000259" key="3">
    <source>
        <dbReference type="Pfam" id="PF08450"/>
    </source>
</evidence>
<dbReference type="SUPFAM" id="SSF63829">
    <property type="entry name" value="Calcium-dependent phosphotriesterase"/>
    <property type="match status" value="1"/>
</dbReference>
<feature type="domain" description="SMP-30/Gluconolactonase/LRE-like region" evidence="3">
    <location>
        <begin position="263"/>
        <end position="439"/>
    </location>
</feature>
<name>A0ABZ1CSJ5_9TREE</name>
<organism evidence="4 5">
    <name type="scientific">Kwoniella shivajii</name>
    <dbReference type="NCBI Taxonomy" id="564305"/>
    <lineage>
        <taxon>Eukaryota</taxon>
        <taxon>Fungi</taxon>
        <taxon>Dikarya</taxon>
        <taxon>Basidiomycota</taxon>
        <taxon>Agaricomycotina</taxon>
        <taxon>Tremellomycetes</taxon>
        <taxon>Tremellales</taxon>
        <taxon>Cryptococcaceae</taxon>
        <taxon>Kwoniella</taxon>
    </lineage>
</organism>
<proteinExistence type="predicted"/>
<feature type="compositionally biased region" description="Polar residues" evidence="1">
    <location>
        <begin position="21"/>
        <end position="39"/>
    </location>
</feature>
<evidence type="ECO:0000256" key="2">
    <source>
        <dbReference type="SAM" id="Phobius"/>
    </source>
</evidence>
<evidence type="ECO:0000256" key="1">
    <source>
        <dbReference type="SAM" id="MobiDB-lite"/>
    </source>
</evidence>
<accession>A0ABZ1CSJ5</accession>
<dbReference type="Gene3D" id="2.120.10.30">
    <property type="entry name" value="TolB, C-terminal domain"/>
    <property type="match status" value="1"/>
</dbReference>
<evidence type="ECO:0000313" key="5">
    <source>
        <dbReference type="Proteomes" id="UP001329825"/>
    </source>
</evidence>
<dbReference type="PANTHER" id="PTHR47064:SF2">
    <property type="entry name" value="SMP-30_GLUCONOLACTONASE_LRE-LIKE REGION DOMAIN-CONTAINING PROTEIN-RELATED"/>
    <property type="match status" value="1"/>
</dbReference>
<dbReference type="InterPro" id="IPR052988">
    <property type="entry name" value="Oryzine_lactonohydrolase"/>
</dbReference>
<dbReference type="Pfam" id="PF08450">
    <property type="entry name" value="SGL"/>
    <property type="match status" value="1"/>
</dbReference>
<keyword evidence="5" id="KW-1185">Reference proteome</keyword>
<sequence>MNDMTEISGSSKTDDTGIKSAVSNEGSTPSLGTRSSNKTTRPRKTKKGEDQSFIIMVGIAALATVALSIYIQNGKGVIAANSTGTPRYAQVIRPSSFAVLPNVPSPTEHNFSTLFFPPGTNASSLAKKPFLIYDDAFYDIIGSNPTLTLIADGGTNPLFHEAVVWYPPTDEVFFVQNAGAPAAGTGLNKSAIIEKISLASAASIAAKGNGTGFVNVTTVNSQTQVINPNGATNFRGKLVFTGEGQGNDIPPALYLVDPTPPYNATVILNNYYGRQFNSLNDVAVNPRNKQLYFTDVTYANLQNFRPAPVLPNQVYKFNVDTGALGVVADGFNLPNGITFSPDGQYAYVTDTGANAVFWGTNFTKPSTLYRYDVNDDGTFDNRQTFAYVDSGIPDGVHCDSKGNVYAGVGDGIHVWNPSGLLLGKIWLGIVSANFQFAGKGRMVICAETKLYHVTLGAEGADITSSSYSG</sequence>
<keyword evidence="2" id="KW-0812">Transmembrane</keyword>
<dbReference type="EMBL" id="CP141882">
    <property type="protein sequence ID" value="WRT64653.1"/>
    <property type="molecule type" value="Genomic_DNA"/>
</dbReference>